<sequence length="321" mass="37211">MPQTKQEMQSFLGFAGYHRQNIKDFERIAKYLYKLCDQQKVHEKTEERVKAYEELKNSLTNSPFLLIPDWKLLFKLYIDACGEGLGAALHCHNHGNSPPWISVWHIKPQLFYGQLAISITSGQYGHVIILWTINGHLSFGAFMALHLNPEAIAAIYSQLAIKWWQYQMVISIFQHIMTSSRHPIIQSTHQGSRASVSASKTNHAIQTSLDNFIHSDSPRQYCSTILKGFNRQFIHLSSVKAPLNPSWKPPSFQRSLDPSRTVFHFQVWEIHSTHFNFNISQLYQFPKQSIQISFQPDELKLQTFHIYWLPFPPWGVFSPVN</sequence>
<dbReference type="InterPro" id="IPR051320">
    <property type="entry name" value="Viral_Replic_Matur_Polypro"/>
</dbReference>
<dbReference type="AlphaFoldDB" id="A0A9Q3EF91"/>
<protein>
    <recommendedName>
        <fullName evidence="1">Reverse transcriptase/retrotransposon-derived protein RNase H-like domain-containing protein</fullName>
    </recommendedName>
</protein>
<evidence type="ECO:0000259" key="1">
    <source>
        <dbReference type="Pfam" id="PF17919"/>
    </source>
</evidence>
<reference evidence="2" key="1">
    <citation type="submission" date="2021-03" db="EMBL/GenBank/DDBJ databases">
        <title>Draft genome sequence of rust myrtle Austropuccinia psidii MF-1, a brazilian biotype.</title>
        <authorList>
            <person name="Quecine M.C."/>
            <person name="Pachon D.M.R."/>
            <person name="Bonatelli M.L."/>
            <person name="Correr F.H."/>
            <person name="Franceschini L.M."/>
            <person name="Leite T.F."/>
            <person name="Margarido G.R.A."/>
            <person name="Almeida C.A."/>
            <person name="Ferrarezi J.A."/>
            <person name="Labate C.A."/>
        </authorList>
    </citation>
    <scope>NUCLEOTIDE SEQUENCE</scope>
    <source>
        <strain evidence="2">MF-1</strain>
    </source>
</reference>
<proteinExistence type="predicted"/>
<organism evidence="2 3">
    <name type="scientific">Austropuccinia psidii MF-1</name>
    <dbReference type="NCBI Taxonomy" id="1389203"/>
    <lineage>
        <taxon>Eukaryota</taxon>
        <taxon>Fungi</taxon>
        <taxon>Dikarya</taxon>
        <taxon>Basidiomycota</taxon>
        <taxon>Pucciniomycotina</taxon>
        <taxon>Pucciniomycetes</taxon>
        <taxon>Pucciniales</taxon>
        <taxon>Sphaerophragmiaceae</taxon>
        <taxon>Austropuccinia</taxon>
    </lineage>
</organism>
<keyword evidence="3" id="KW-1185">Reference proteome</keyword>
<name>A0A9Q3EF91_9BASI</name>
<evidence type="ECO:0000313" key="3">
    <source>
        <dbReference type="Proteomes" id="UP000765509"/>
    </source>
</evidence>
<gene>
    <name evidence="2" type="ORF">O181_057476</name>
</gene>
<dbReference type="PANTHER" id="PTHR33064">
    <property type="entry name" value="POL PROTEIN"/>
    <property type="match status" value="1"/>
</dbReference>
<dbReference type="PANTHER" id="PTHR33064:SF37">
    <property type="entry name" value="RIBONUCLEASE H"/>
    <property type="match status" value="1"/>
</dbReference>
<dbReference type="InterPro" id="IPR043502">
    <property type="entry name" value="DNA/RNA_pol_sf"/>
</dbReference>
<dbReference type="Pfam" id="PF17919">
    <property type="entry name" value="RT_RNaseH_2"/>
    <property type="match status" value="1"/>
</dbReference>
<accession>A0A9Q3EF91</accession>
<dbReference type="InterPro" id="IPR043128">
    <property type="entry name" value="Rev_trsase/Diguanyl_cyclase"/>
</dbReference>
<dbReference type="InterPro" id="IPR041577">
    <property type="entry name" value="RT_RNaseH_2"/>
</dbReference>
<evidence type="ECO:0000313" key="2">
    <source>
        <dbReference type="EMBL" id="MBW0517761.1"/>
    </source>
</evidence>
<feature type="domain" description="Reverse transcriptase/retrotransposon-derived protein RNase H-like" evidence="1">
    <location>
        <begin position="45"/>
        <end position="95"/>
    </location>
</feature>
<comment type="caution">
    <text evidence="2">The sequence shown here is derived from an EMBL/GenBank/DDBJ whole genome shotgun (WGS) entry which is preliminary data.</text>
</comment>
<dbReference type="EMBL" id="AVOT02026154">
    <property type="protein sequence ID" value="MBW0517761.1"/>
    <property type="molecule type" value="Genomic_DNA"/>
</dbReference>
<dbReference type="SUPFAM" id="SSF56672">
    <property type="entry name" value="DNA/RNA polymerases"/>
    <property type="match status" value="1"/>
</dbReference>
<dbReference type="Gene3D" id="3.30.70.270">
    <property type="match status" value="1"/>
</dbReference>
<dbReference type="Proteomes" id="UP000765509">
    <property type="component" value="Unassembled WGS sequence"/>
</dbReference>